<protein>
    <submittedName>
        <fullName evidence="2">Uncharacterized protein</fullName>
    </submittedName>
</protein>
<organism evidence="2 3">
    <name type="scientific">Sporosarcina soli</name>
    <dbReference type="NCBI Taxonomy" id="334736"/>
    <lineage>
        <taxon>Bacteria</taxon>
        <taxon>Bacillati</taxon>
        <taxon>Bacillota</taxon>
        <taxon>Bacilli</taxon>
        <taxon>Bacillales</taxon>
        <taxon>Caryophanaceae</taxon>
        <taxon>Sporosarcina</taxon>
    </lineage>
</organism>
<keyword evidence="1" id="KW-0472">Membrane</keyword>
<evidence type="ECO:0000256" key="1">
    <source>
        <dbReference type="SAM" id="Phobius"/>
    </source>
</evidence>
<gene>
    <name evidence="2" type="ORF">ACFPRA_10030</name>
</gene>
<dbReference type="Proteomes" id="UP001596109">
    <property type="component" value="Unassembled WGS sequence"/>
</dbReference>
<reference evidence="3" key="1">
    <citation type="journal article" date="2019" name="Int. J. Syst. Evol. Microbiol.">
        <title>The Global Catalogue of Microorganisms (GCM) 10K type strain sequencing project: providing services to taxonomists for standard genome sequencing and annotation.</title>
        <authorList>
            <consortium name="The Broad Institute Genomics Platform"/>
            <consortium name="The Broad Institute Genome Sequencing Center for Infectious Disease"/>
            <person name="Wu L."/>
            <person name="Ma J."/>
        </authorList>
    </citation>
    <scope>NUCLEOTIDE SEQUENCE [LARGE SCALE GENOMIC DNA]</scope>
    <source>
        <strain evidence="3">CGMCC 4.1434</strain>
    </source>
</reference>
<comment type="caution">
    <text evidence="2">The sequence shown here is derived from an EMBL/GenBank/DDBJ whole genome shotgun (WGS) entry which is preliminary data.</text>
</comment>
<feature type="transmembrane region" description="Helical" evidence="1">
    <location>
        <begin position="59"/>
        <end position="80"/>
    </location>
</feature>
<keyword evidence="3" id="KW-1185">Reference proteome</keyword>
<name>A0ABW0TIL0_9BACL</name>
<accession>A0ABW0TIL0</accession>
<dbReference type="EMBL" id="JBHSNO010000005">
    <property type="protein sequence ID" value="MFC5589227.1"/>
    <property type="molecule type" value="Genomic_DNA"/>
</dbReference>
<feature type="transmembrane region" description="Helical" evidence="1">
    <location>
        <begin position="32"/>
        <end position="53"/>
    </location>
</feature>
<keyword evidence="1" id="KW-0812">Transmembrane</keyword>
<evidence type="ECO:0000313" key="3">
    <source>
        <dbReference type="Proteomes" id="UP001596109"/>
    </source>
</evidence>
<evidence type="ECO:0000313" key="2">
    <source>
        <dbReference type="EMBL" id="MFC5589227.1"/>
    </source>
</evidence>
<sequence>MANWQLQEKLKKIAEATKQENNLSERTKNAGLIVFLVLFGIAITVLFALSVGLLINGHLIAAIVIFSIAALLTYSIIRLIQADNIRQL</sequence>
<proteinExistence type="predicted"/>
<dbReference type="RefSeq" id="WP_381433552.1">
    <property type="nucleotide sequence ID" value="NZ_JBHSNO010000005.1"/>
</dbReference>
<keyword evidence="1" id="KW-1133">Transmembrane helix</keyword>